<reference evidence="2" key="1">
    <citation type="submission" date="2022-06" db="EMBL/GenBank/DDBJ databases">
        <title>Complete genome sequence of Mycobacterium pseudoshottsii NJB1907-Z4.</title>
        <authorList>
            <person name="Komine T."/>
            <person name="Fukano H."/>
            <person name="Wada S."/>
        </authorList>
    </citation>
    <scope>NUCLEOTIDE SEQUENCE</scope>
    <source>
        <strain evidence="2">NJB1907-Z4</strain>
    </source>
</reference>
<protein>
    <submittedName>
        <fullName evidence="2">Uncharacterized protein</fullName>
    </submittedName>
</protein>
<keyword evidence="3" id="KW-1185">Reference proteome</keyword>
<evidence type="ECO:0000313" key="2">
    <source>
        <dbReference type="EMBL" id="BDN84457.1"/>
    </source>
</evidence>
<organism evidence="2 3">
    <name type="scientific">Mycobacterium pseudoshottsii</name>
    <dbReference type="NCBI Taxonomy" id="265949"/>
    <lineage>
        <taxon>Bacteria</taxon>
        <taxon>Bacillati</taxon>
        <taxon>Actinomycetota</taxon>
        <taxon>Actinomycetes</taxon>
        <taxon>Mycobacteriales</taxon>
        <taxon>Mycobacteriaceae</taxon>
        <taxon>Mycobacterium</taxon>
        <taxon>Mycobacterium ulcerans group</taxon>
    </lineage>
</organism>
<accession>A0A9N7LX00</accession>
<dbReference type="AlphaFoldDB" id="A0A9N7LX00"/>
<evidence type="ECO:0000256" key="1">
    <source>
        <dbReference type="SAM" id="MobiDB-lite"/>
    </source>
</evidence>
<dbReference type="EMBL" id="AP026367">
    <property type="protein sequence ID" value="BDN84457.1"/>
    <property type="molecule type" value="Genomic_DNA"/>
</dbReference>
<evidence type="ECO:0000313" key="3">
    <source>
        <dbReference type="Proteomes" id="UP001058626"/>
    </source>
</evidence>
<dbReference type="Proteomes" id="UP001058626">
    <property type="component" value="Chromosome"/>
</dbReference>
<sequence>MAAFEAIFTGSSIVREIWLCKSAATTTDAPGRPGPDPGGTAGPAEARGEGVTANPAVSGRTAWAAGGTTATTTTAYCETSGGAAGTTTTATAAGAATANASGGGTYRGSTEPVVASGATLATGGTATDAVAAVAPGTTTPTATAESG</sequence>
<name>A0A9N7LX00_9MYCO</name>
<gene>
    <name evidence="2" type="ORF">NJB1907Z4_C46720</name>
</gene>
<proteinExistence type="predicted"/>
<feature type="region of interest" description="Disordered" evidence="1">
    <location>
        <begin position="25"/>
        <end position="65"/>
    </location>
</feature>